<dbReference type="GO" id="GO:0017116">
    <property type="term" value="F:single-stranded DNA helicase activity"/>
    <property type="evidence" value="ECO:0007669"/>
    <property type="project" value="TreeGrafter"/>
</dbReference>
<dbReference type="GO" id="GO:0003677">
    <property type="term" value="F:DNA binding"/>
    <property type="evidence" value="ECO:0007669"/>
    <property type="project" value="UniProtKB-UniRule"/>
</dbReference>
<dbReference type="Proteomes" id="UP000294412">
    <property type="component" value="Chromosome"/>
</dbReference>
<dbReference type="Gene3D" id="3.40.50.300">
    <property type="entry name" value="P-loop containing nucleotide triphosphate hydrolases"/>
    <property type="match status" value="3"/>
</dbReference>
<evidence type="ECO:0000256" key="8">
    <source>
        <dbReference type="ARBA" id="ARBA00023125"/>
    </source>
</evidence>
<protein>
    <recommendedName>
        <fullName evidence="11">RecBCD enzyme subunit RecD</fullName>
        <ecNumber evidence="11">5.6.2.3</ecNumber>
    </recommendedName>
    <alternativeName>
        <fullName evidence="11">DNA 5'-3' helicase subunit RecD</fullName>
    </alternativeName>
    <alternativeName>
        <fullName evidence="11">Exonuclease V subunit RecD</fullName>
        <shortName evidence="11">ExoV subunit RecD</shortName>
    </alternativeName>
    <alternativeName>
        <fullName evidence="11">Helicase/nuclease RecBCD subunit RecD</fullName>
    </alternativeName>
</protein>
<evidence type="ECO:0000313" key="15">
    <source>
        <dbReference type="Proteomes" id="UP000294412"/>
    </source>
</evidence>
<dbReference type="InterPro" id="IPR006344">
    <property type="entry name" value="RecD"/>
</dbReference>
<dbReference type="GO" id="GO:0008854">
    <property type="term" value="F:exodeoxyribonuclease V activity"/>
    <property type="evidence" value="ECO:0007669"/>
    <property type="project" value="InterPro"/>
</dbReference>
<dbReference type="NCBIfam" id="NF008127">
    <property type="entry name" value="PRK10875.1"/>
    <property type="match status" value="1"/>
</dbReference>
<dbReference type="InterPro" id="IPR050534">
    <property type="entry name" value="Coronavir_polyprotein_1ab"/>
</dbReference>
<evidence type="ECO:0000256" key="6">
    <source>
        <dbReference type="ARBA" id="ARBA00022839"/>
    </source>
</evidence>
<dbReference type="PANTHER" id="PTHR43788:SF6">
    <property type="entry name" value="DNA HELICASE B"/>
    <property type="match status" value="1"/>
</dbReference>
<proteinExistence type="inferred from homology"/>
<dbReference type="Pfam" id="PF13538">
    <property type="entry name" value="UvrD_C_2"/>
    <property type="match status" value="1"/>
</dbReference>
<evidence type="ECO:0000259" key="12">
    <source>
        <dbReference type="Pfam" id="PF13538"/>
    </source>
</evidence>
<organism evidence="14 15">
    <name type="scientific">Candidatus Erwinia haradaeae</name>
    <dbReference type="NCBI Taxonomy" id="1922217"/>
    <lineage>
        <taxon>Bacteria</taxon>
        <taxon>Pseudomonadati</taxon>
        <taxon>Pseudomonadota</taxon>
        <taxon>Gammaproteobacteria</taxon>
        <taxon>Enterobacterales</taxon>
        <taxon>Erwiniaceae</taxon>
        <taxon>Erwinia</taxon>
    </lineage>
</organism>
<evidence type="ECO:0000256" key="9">
    <source>
        <dbReference type="ARBA" id="ARBA00023204"/>
    </source>
</evidence>
<comment type="similarity">
    <text evidence="11">Belongs to the RecD family.</text>
</comment>
<dbReference type="GO" id="GO:0043139">
    <property type="term" value="F:5'-3' DNA helicase activity"/>
    <property type="evidence" value="ECO:0007669"/>
    <property type="project" value="UniProtKB-UniRule"/>
</dbReference>
<dbReference type="Gene3D" id="1.10.10.1020">
    <property type="entry name" value="RecBCD complex, subunit RecD, N-terminal domain"/>
    <property type="match status" value="1"/>
</dbReference>
<dbReference type="SUPFAM" id="SSF52540">
    <property type="entry name" value="P-loop containing nucleoside triphosphate hydrolases"/>
    <property type="match status" value="2"/>
</dbReference>
<keyword evidence="5 11" id="KW-0347">Helicase</keyword>
<comment type="miscellaneous">
    <text evidence="11">In the RecBCD complex, RecB has a slow 3'-5' helicase, an exonuclease activity and loads RecA onto ssDNA, RecD has a fast 5'-3' helicase activity, while RecC stimulates the ATPase and processivity of the RecB helicase and contributes to recognition of the Chi site.</text>
</comment>
<dbReference type="GO" id="GO:0000724">
    <property type="term" value="P:double-strand break repair via homologous recombination"/>
    <property type="evidence" value="ECO:0007669"/>
    <property type="project" value="UniProtKB-UniRule"/>
</dbReference>
<feature type="binding site" evidence="11">
    <location>
        <begin position="175"/>
        <end position="182"/>
    </location>
    <ligand>
        <name>ATP</name>
        <dbReference type="ChEBI" id="CHEBI:30616"/>
    </ligand>
</feature>
<dbReference type="InterPro" id="IPR027417">
    <property type="entry name" value="P-loop_NTPase"/>
</dbReference>
<dbReference type="CDD" id="cd18809">
    <property type="entry name" value="SF1_C_RecD"/>
    <property type="match status" value="1"/>
</dbReference>
<feature type="domain" description="RecBCD enzyme subunit RecD N-terminal" evidence="13">
    <location>
        <begin position="14"/>
        <end position="112"/>
    </location>
</feature>
<comment type="catalytic activity">
    <reaction evidence="11">
        <text>ATP + H2O = ADP + phosphate + H(+)</text>
        <dbReference type="Rhea" id="RHEA:13065"/>
        <dbReference type="ChEBI" id="CHEBI:15377"/>
        <dbReference type="ChEBI" id="CHEBI:15378"/>
        <dbReference type="ChEBI" id="CHEBI:30616"/>
        <dbReference type="ChEBI" id="CHEBI:43474"/>
        <dbReference type="ChEBI" id="CHEBI:456216"/>
        <dbReference type="EC" id="5.6.2.3"/>
    </reaction>
</comment>
<dbReference type="InterPro" id="IPR049550">
    <property type="entry name" value="RecD_N"/>
</dbReference>
<comment type="function">
    <text evidence="11">A helicase/nuclease that prepares dsDNA breaks (DSB) for recombinational DNA repair. Binds to DSBs and unwinds DNA via a highly rapid and processive ATP-dependent bidirectional helicase activity. Unwinds dsDNA until it encounters a Chi (crossover hotspot instigator) sequence from the 3' direction. Cuts ssDNA a few nucleotides 3' to the Chi site. The properties and activities of the enzyme are changed at Chi. The Chi-altered holoenzyme produces a long 3'-ssDNA overhang and facilitates RecA-binding to the ssDNA for homologous DNA recombination and repair. Holoenzyme degrades any linearized DNA that is unable to undergo homologous recombination. In the holoenzyme this subunit has ssDNA-dependent ATPase and 5'-3' helicase activity. When added to pre-assembled RecBC greatly stimulates nuclease activity and augments holoenzyme processivity. Negatively regulates the RecA-loading ability of RecBCD.</text>
</comment>
<evidence type="ECO:0000313" key="14">
    <source>
        <dbReference type="EMBL" id="VFP80285.1"/>
    </source>
</evidence>
<dbReference type="InterPro" id="IPR027785">
    <property type="entry name" value="UvrD-like_helicase_C"/>
</dbReference>
<keyword evidence="2 11" id="KW-0547">Nucleotide-binding</keyword>
<dbReference type="GO" id="GO:0016887">
    <property type="term" value="F:ATP hydrolysis activity"/>
    <property type="evidence" value="ECO:0007669"/>
    <property type="project" value="RHEA"/>
</dbReference>
<dbReference type="GO" id="GO:0005524">
    <property type="term" value="F:ATP binding"/>
    <property type="evidence" value="ECO:0007669"/>
    <property type="project" value="UniProtKB-UniRule"/>
</dbReference>
<keyword evidence="9 11" id="KW-0234">DNA repair</keyword>
<reference evidence="14 15" key="1">
    <citation type="submission" date="2019-02" db="EMBL/GenBank/DDBJ databases">
        <authorList>
            <person name="Manzano-Marin A."/>
            <person name="Manzano-Marin A."/>
        </authorList>
    </citation>
    <scope>NUCLEOTIDE SEQUENCE [LARGE SCALE GENOMIC DNA]</scope>
    <source>
        <strain evidence="14 15">ErCicuneomaculata</strain>
    </source>
</reference>
<keyword evidence="8 11" id="KW-0238">DNA-binding</keyword>
<dbReference type="PANTHER" id="PTHR43788">
    <property type="entry name" value="DNA2/NAM7 HELICASE FAMILY MEMBER"/>
    <property type="match status" value="1"/>
</dbReference>
<dbReference type="GO" id="GO:0009338">
    <property type="term" value="C:exodeoxyribonuclease V complex"/>
    <property type="evidence" value="ECO:0007669"/>
    <property type="project" value="InterPro"/>
</dbReference>
<keyword evidence="10 11" id="KW-0413">Isomerase</keyword>
<evidence type="ECO:0000256" key="10">
    <source>
        <dbReference type="ARBA" id="ARBA00023235"/>
    </source>
</evidence>
<evidence type="ECO:0000256" key="2">
    <source>
        <dbReference type="ARBA" id="ARBA00022741"/>
    </source>
</evidence>
<keyword evidence="1 11" id="KW-0540">Nuclease</keyword>
<keyword evidence="3 11" id="KW-0227">DNA damage</keyword>
<keyword evidence="7 11" id="KW-0067">ATP-binding</keyword>
<feature type="domain" description="UvrD-like helicase C-terminal" evidence="12">
    <location>
        <begin position="539"/>
        <end position="584"/>
    </location>
</feature>
<evidence type="ECO:0000256" key="5">
    <source>
        <dbReference type="ARBA" id="ARBA00022806"/>
    </source>
</evidence>
<dbReference type="InterPro" id="IPR041851">
    <property type="entry name" value="RecD_N_sf"/>
</dbReference>
<dbReference type="Pfam" id="PF21185">
    <property type="entry name" value="RecD_N"/>
    <property type="match status" value="1"/>
</dbReference>
<dbReference type="EC" id="5.6.2.3" evidence="11"/>
<sequence length="614" mass="70012">MILMKLLFLEKYKHLLHPIDIHFACMLARDDQPILMLAAAFVSRYTREGHVCLPLSILYQKSFFSDLYNDLTYKVWDSFGTLEDIEISLLACSAISDGTQVTPLVLEKKSLYLYRMWRSEKIVAKFIQRKNMLIEIDEKRACVILDYHFREQDFLDWQKVAVAIMITCQIAIISGGPGTGKTTIISKFLCVLLELLQRPQRIKVVAPTGKAAARLTESLNITKQNINSRDFILNSFPNEAITLHRLLGILPDEKRIRYNADNPLPLDILVIDESSMIDVSMMAHLILALPEHARVIFLGDHRQLSSIEAGSVFSDLCDYSHNNYSINRSKQLSRLTGYKIVRTDGYLQHSIADMMCILSKSYRFADSSGISQLAAAVNKGHWQLIDKILNSNFNDICYFPLKNLEDYHHLLNKCVEGYRGYLDLIQNRAKPSKVLSVFKNFQVLCAISEGLFGSIGLNQYIETKLSKMELIRTHKSFTDSWYVGRPVMITRNDSVLKLCNGDIGIAMLNDENKMKVWFLLPDGNTKAFYPFFLPLHNTAFAMTVHKSQGSEFNHILLVLPPQILSVMTRQLVYTAITRAKQKITIFSEKITLQKAINLCISRCSGLLENITNNL</sequence>
<evidence type="ECO:0000256" key="4">
    <source>
        <dbReference type="ARBA" id="ARBA00022801"/>
    </source>
</evidence>
<evidence type="ECO:0000256" key="1">
    <source>
        <dbReference type="ARBA" id="ARBA00022722"/>
    </source>
</evidence>
<name>A0A451D3P4_9GAMM</name>
<evidence type="ECO:0000256" key="7">
    <source>
        <dbReference type="ARBA" id="ARBA00022840"/>
    </source>
</evidence>
<accession>A0A451D3P4</accession>
<dbReference type="AlphaFoldDB" id="A0A451D3P4"/>
<dbReference type="Pfam" id="PF13245">
    <property type="entry name" value="AAA_19"/>
    <property type="match status" value="1"/>
</dbReference>
<dbReference type="HAMAP" id="MF_01487">
    <property type="entry name" value="RecD"/>
    <property type="match status" value="1"/>
</dbReference>
<evidence type="ECO:0000256" key="3">
    <source>
        <dbReference type="ARBA" id="ARBA00022763"/>
    </source>
</evidence>
<dbReference type="CDD" id="cd17933">
    <property type="entry name" value="DEXSc_RecD-like"/>
    <property type="match status" value="1"/>
</dbReference>
<evidence type="ECO:0000256" key="11">
    <source>
        <dbReference type="HAMAP-Rule" id="MF_01487"/>
    </source>
</evidence>
<keyword evidence="4 11" id="KW-0378">Hydrolase</keyword>
<dbReference type="EMBL" id="LR217703">
    <property type="protein sequence ID" value="VFP80285.1"/>
    <property type="molecule type" value="Genomic_DNA"/>
</dbReference>
<keyword evidence="6 11" id="KW-0269">Exonuclease</keyword>
<dbReference type="NCBIfam" id="TIGR01447">
    <property type="entry name" value="recD"/>
    <property type="match status" value="1"/>
</dbReference>
<gene>
    <name evidence="11 14" type="primary">recD</name>
    <name evidence="14" type="ORF">ERCICUMA2628_638</name>
</gene>
<evidence type="ECO:0000259" key="13">
    <source>
        <dbReference type="Pfam" id="PF21185"/>
    </source>
</evidence>
<comment type="subunit">
    <text evidence="11">Heterotrimer of RecB, RecC and RecD. All subunits contribute to DNA-binding.</text>
</comment>